<evidence type="ECO:0000256" key="11">
    <source>
        <dbReference type="SAM" id="Coils"/>
    </source>
</evidence>
<keyword evidence="6" id="KW-0145">Chemotaxis</keyword>
<evidence type="ECO:0000256" key="6">
    <source>
        <dbReference type="ARBA" id="ARBA00022500"/>
    </source>
</evidence>
<evidence type="ECO:0000256" key="4">
    <source>
        <dbReference type="ARBA" id="ARBA00022448"/>
    </source>
</evidence>
<comment type="similarity">
    <text evidence="2">Belongs to the FliJ family.</text>
</comment>
<keyword evidence="12" id="KW-0969">Cilium</keyword>
<dbReference type="EMBL" id="JBHTKL010000001">
    <property type="protein sequence ID" value="MFD1018183.1"/>
    <property type="molecule type" value="Genomic_DNA"/>
</dbReference>
<keyword evidence="11" id="KW-0175">Coiled coil</keyword>
<comment type="caution">
    <text evidence="12">The sequence shown here is derived from an EMBL/GenBank/DDBJ whole genome shotgun (WGS) entry which is preliminary data.</text>
</comment>
<reference evidence="13" key="1">
    <citation type="journal article" date="2019" name="Int. J. Syst. Evol. Microbiol.">
        <title>The Global Catalogue of Microorganisms (GCM) 10K type strain sequencing project: providing services to taxonomists for standard genome sequencing and annotation.</title>
        <authorList>
            <consortium name="The Broad Institute Genomics Platform"/>
            <consortium name="The Broad Institute Genome Sequencing Center for Infectious Disease"/>
            <person name="Wu L."/>
            <person name="Ma J."/>
        </authorList>
    </citation>
    <scope>NUCLEOTIDE SEQUENCE [LARGE SCALE GENOMIC DNA]</scope>
    <source>
        <strain evidence="13">CCUG 56607</strain>
    </source>
</reference>
<dbReference type="Gene3D" id="1.10.287.1700">
    <property type="match status" value="1"/>
</dbReference>
<keyword evidence="8" id="KW-0653">Protein transport</keyword>
<keyword evidence="10" id="KW-1006">Bacterial flagellum protein export</keyword>
<comment type="subcellular location">
    <subcellularLocation>
        <location evidence="1">Cell membrane</location>
        <topology evidence="1">Peripheral membrane protein</topology>
        <orientation evidence="1">Cytoplasmic side</orientation>
    </subcellularLocation>
</comment>
<keyword evidence="7" id="KW-1005">Bacterial flagellum biogenesis</keyword>
<dbReference type="InterPro" id="IPR012823">
    <property type="entry name" value="Flagell_FliJ"/>
</dbReference>
<keyword evidence="13" id="KW-1185">Reference proteome</keyword>
<evidence type="ECO:0000256" key="1">
    <source>
        <dbReference type="ARBA" id="ARBA00004413"/>
    </source>
</evidence>
<name>A0ABW3KZ95_9BACI</name>
<feature type="coiled-coil region" evidence="11">
    <location>
        <begin position="88"/>
        <end position="132"/>
    </location>
</feature>
<evidence type="ECO:0000256" key="10">
    <source>
        <dbReference type="ARBA" id="ARBA00023225"/>
    </source>
</evidence>
<keyword evidence="4" id="KW-0813">Transport</keyword>
<keyword evidence="12" id="KW-0966">Cell projection</keyword>
<organism evidence="12 13">
    <name type="scientific">Thalassobacillus hwangdonensis</name>
    <dbReference type="NCBI Taxonomy" id="546108"/>
    <lineage>
        <taxon>Bacteria</taxon>
        <taxon>Bacillati</taxon>
        <taxon>Bacillota</taxon>
        <taxon>Bacilli</taxon>
        <taxon>Bacillales</taxon>
        <taxon>Bacillaceae</taxon>
        <taxon>Thalassobacillus</taxon>
    </lineage>
</organism>
<evidence type="ECO:0000313" key="13">
    <source>
        <dbReference type="Proteomes" id="UP001596990"/>
    </source>
</evidence>
<evidence type="ECO:0000256" key="2">
    <source>
        <dbReference type="ARBA" id="ARBA00010004"/>
    </source>
</evidence>
<evidence type="ECO:0000313" key="12">
    <source>
        <dbReference type="EMBL" id="MFD1018183.1"/>
    </source>
</evidence>
<sequence>MATMKAFHKIKDLREKDKQEAQRTYQRKVEEFEAIATELYQALKRKENAEAEFEAKVREGSLSAQYFVQYKDYLQRLDERILSLQPKVQEARERMEGQQETLNIAYIEFKKLEKLIENKRNLEEAHVKREETLFMDDLSLRQYSTFRNR</sequence>
<dbReference type="InterPro" id="IPR053716">
    <property type="entry name" value="Flag_assembly_chemotaxis_eff"/>
</dbReference>
<dbReference type="Pfam" id="PF02050">
    <property type="entry name" value="FliJ"/>
    <property type="match status" value="1"/>
</dbReference>
<dbReference type="Proteomes" id="UP001596990">
    <property type="component" value="Unassembled WGS sequence"/>
</dbReference>
<evidence type="ECO:0000256" key="7">
    <source>
        <dbReference type="ARBA" id="ARBA00022795"/>
    </source>
</evidence>
<proteinExistence type="inferred from homology"/>
<evidence type="ECO:0000256" key="9">
    <source>
        <dbReference type="ARBA" id="ARBA00023136"/>
    </source>
</evidence>
<accession>A0ABW3KZ95</accession>
<protein>
    <recommendedName>
        <fullName evidence="3">Flagellar FliJ protein</fullName>
    </recommendedName>
</protein>
<keyword evidence="5" id="KW-1003">Cell membrane</keyword>
<evidence type="ECO:0000256" key="3">
    <source>
        <dbReference type="ARBA" id="ARBA00020392"/>
    </source>
</evidence>
<keyword evidence="9" id="KW-0472">Membrane</keyword>
<gene>
    <name evidence="12" type="primary">fliJ</name>
    <name evidence="12" type="ORF">ACFQ2J_03125</name>
</gene>
<keyword evidence="12" id="KW-0282">Flagellum</keyword>
<dbReference type="NCBIfam" id="TIGR02473">
    <property type="entry name" value="flagell_FliJ"/>
    <property type="match status" value="1"/>
</dbReference>
<evidence type="ECO:0000256" key="5">
    <source>
        <dbReference type="ARBA" id="ARBA00022475"/>
    </source>
</evidence>
<dbReference type="RefSeq" id="WP_386056487.1">
    <property type="nucleotide sequence ID" value="NZ_JBHTKL010000001.1"/>
</dbReference>
<evidence type="ECO:0000256" key="8">
    <source>
        <dbReference type="ARBA" id="ARBA00022927"/>
    </source>
</evidence>